<accession>A0A9P8AUM9</accession>
<dbReference type="RefSeq" id="XP_043042169.1">
    <property type="nucleotide sequence ID" value="XM_043176936.1"/>
</dbReference>
<sequence length="98" mass="10751">MAAWNSQLAGTLVFLRALLVVDRPNDSYAETTSSARILHNAHIGISKPSWSLREGKTWEATGGKTHTDLTSKRCHDIGNITSNELISRSTRDTRLMGG</sequence>
<name>A0A9P8AUM9_9AGAR</name>
<evidence type="ECO:0000256" key="1">
    <source>
        <dbReference type="SAM" id="SignalP"/>
    </source>
</evidence>
<organism evidence="2 3">
    <name type="scientific">Guyanagaster necrorhizus</name>
    <dbReference type="NCBI Taxonomy" id="856835"/>
    <lineage>
        <taxon>Eukaryota</taxon>
        <taxon>Fungi</taxon>
        <taxon>Dikarya</taxon>
        <taxon>Basidiomycota</taxon>
        <taxon>Agaricomycotina</taxon>
        <taxon>Agaricomycetes</taxon>
        <taxon>Agaricomycetidae</taxon>
        <taxon>Agaricales</taxon>
        <taxon>Marasmiineae</taxon>
        <taxon>Physalacriaceae</taxon>
        <taxon>Guyanagaster</taxon>
    </lineage>
</organism>
<reference evidence="2" key="1">
    <citation type="submission" date="2020-11" db="EMBL/GenBank/DDBJ databases">
        <title>Adaptations for nitrogen fixation in a non-lichenized fungal sporocarp promotes dispersal by wood-feeding termites.</title>
        <authorList>
            <consortium name="DOE Joint Genome Institute"/>
            <person name="Koch R.A."/>
            <person name="Yoon G."/>
            <person name="Arayal U."/>
            <person name="Lail K."/>
            <person name="Amirebrahimi M."/>
            <person name="Labutti K."/>
            <person name="Lipzen A."/>
            <person name="Riley R."/>
            <person name="Barry K."/>
            <person name="Henrissat B."/>
            <person name="Grigoriev I.V."/>
            <person name="Herr J.R."/>
            <person name="Aime M.C."/>
        </authorList>
    </citation>
    <scope>NUCLEOTIDE SEQUENCE</scope>
    <source>
        <strain evidence="2">MCA 3950</strain>
    </source>
</reference>
<comment type="caution">
    <text evidence="2">The sequence shown here is derived from an EMBL/GenBank/DDBJ whole genome shotgun (WGS) entry which is preliminary data.</text>
</comment>
<dbReference type="GeneID" id="66099223"/>
<gene>
    <name evidence="2" type="ORF">BT62DRAFT_1003381</name>
</gene>
<keyword evidence="1" id="KW-0732">Signal</keyword>
<proteinExistence type="predicted"/>
<dbReference type="EMBL" id="MU250529">
    <property type="protein sequence ID" value="KAG7448669.1"/>
    <property type="molecule type" value="Genomic_DNA"/>
</dbReference>
<evidence type="ECO:0000313" key="2">
    <source>
        <dbReference type="EMBL" id="KAG7448669.1"/>
    </source>
</evidence>
<dbReference type="Proteomes" id="UP000812287">
    <property type="component" value="Unassembled WGS sequence"/>
</dbReference>
<evidence type="ECO:0000313" key="3">
    <source>
        <dbReference type="Proteomes" id="UP000812287"/>
    </source>
</evidence>
<feature type="signal peptide" evidence="1">
    <location>
        <begin position="1"/>
        <end position="29"/>
    </location>
</feature>
<evidence type="ECO:0008006" key="4">
    <source>
        <dbReference type="Google" id="ProtNLM"/>
    </source>
</evidence>
<keyword evidence="3" id="KW-1185">Reference proteome</keyword>
<feature type="chain" id="PRO_5040226378" description="Secreted protein" evidence="1">
    <location>
        <begin position="30"/>
        <end position="98"/>
    </location>
</feature>
<dbReference type="AlphaFoldDB" id="A0A9P8AUM9"/>
<protein>
    <recommendedName>
        <fullName evidence="4">Secreted protein</fullName>
    </recommendedName>
</protein>